<evidence type="ECO:0000256" key="1">
    <source>
        <dbReference type="SAM" id="Coils"/>
    </source>
</evidence>
<dbReference type="SUPFAM" id="SSF52540">
    <property type="entry name" value="P-loop containing nucleoside triphosphate hydrolases"/>
    <property type="match status" value="1"/>
</dbReference>
<sequence length="824" mass="92341">MPQFMGRLPMKIKHVKIYGFGKWSNQEFDFNQQLQVIYGLNEAGKSTLLQFIVGMLFGFAANKGKHVNTYEPQSKAEYGGELIFVDNDLEYRLTRVGRTATVTKMYYTKSNLEVPNPEAKMADILAPLTRETFQQVYSFGQIDLNEIVELNPSELTERLLRIGAAGSDQWLQVAQQFEKTAKNKFAAGSKAGKRPINEAINAYHALETKLNAASATLPAYQALTKQISNITEQLGAYSAGTKSKQKRLLELQTLQRVAPIYREWRQLNAEVKQSSPAVEISDAVQNKIAQLQVQVNSARADINRIAHGERDATVQSPELSGYLQNKVAMDQLELNLPRYEQVGGSYQRLTNESRLVQNQMAQLASQIALNPVPQPMTGAELQTIQNNRPRTKMDAIAPVLAVVIGLLLTVLTPGFGKLVGGTFVVAGIVFGIYKFKESQASNDVSQPIGKYFAEKSAAEIYALQPLLIEYANQVQKVANLQTQINQIQEIAQSAVNDLKLIDQFTMQASSIDSLAIDVLRARQFFQLINQQRNGESMASAKVELNLSNQDEMRQRYQELQTALQTIYLSLNIESDEAYQAQLTLQVEQQQRLARITLLADQLTPQQMQQLEHLKDELPEQVILAEQAVNDAENMQQSYLAQLADLKAHQQQMAADGTYIQVQQQIANAQTDLLRQLDNYYVEALAAQWINKALAKASNERLPQILALATNYFKILTLSGYNEIRFVGDEIKLVAADGAVFTVEQLSKGTSEQLYVALRFAFAIVLQDIVELPLLIDDGFVNFDYQRRQQVLELLQQLGQSHQVLYFTADTTVQDTVSAEILIKL</sequence>
<keyword evidence="1" id="KW-0175">Coiled coil</keyword>
<dbReference type="PANTHER" id="PTHR41259">
    <property type="entry name" value="DOUBLE-STRAND BREAK REPAIR RAD50 ATPASE, PUTATIVE-RELATED"/>
    <property type="match status" value="1"/>
</dbReference>
<organism evidence="3 4">
    <name type="scientific">Periweissella cryptocerci</name>
    <dbReference type="NCBI Taxonomy" id="2506420"/>
    <lineage>
        <taxon>Bacteria</taxon>
        <taxon>Bacillati</taxon>
        <taxon>Bacillota</taxon>
        <taxon>Bacilli</taxon>
        <taxon>Lactobacillales</taxon>
        <taxon>Lactobacillaceae</taxon>
        <taxon>Periweissella</taxon>
    </lineage>
</organism>
<dbReference type="OrthoDB" id="9764467at2"/>
<dbReference type="Proteomes" id="UP000292886">
    <property type="component" value="Chromosome"/>
</dbReference>
<evidence type="ECO:0000259" key="2">
    <source>
        <dbReference type="Pfam" id="PF13514"/>
    </source>
</evidence>
<reference evidence="4" key="1">
    <citation type="submission" date="2019-03" db="EMBL/GenBank/DDBJ databases">
        <title>Weissella sp. 26KH-42 Genome sequencing.</title>
        <authorList>
            <person name="Heo J."/>
            <person name="Kim S.-J."/>
            <person name="Kim J.-S."/>
            <person name="Hong S.-B."/>
            <person name="Kwon S.-W."/>
        </authorList>
    </citation>
    <scope>NUCLEOTIDE SEQUENCE [LARGE SCALE GENOMIC DNA]</scope>
    <source>
        <strain evidence="4">26KH-42</strain>
    </source>
</reference>
<protein>
    <recommendedName>
        <fullName evidence="2">YhaN AAA domain-containing protein</fullName>
    </recommendedName>
</protein>
<accession>A0A4P6YS21</accession>
<proteinExistence type="predicted"/>
<gene>
    <name evidence="3" type="ORF">EQG49_02860</name>
</gene>
<keyword evidence="4" id="KW-1185">Reference proteome</keyword>
<evidence type="ECO:0000313" key="4">
    <source>
        <dbReference type="Proteomes" id="UP000292886"/>
    </source>
</evidence>
<feature type="domain" description="YhaN AAA" evidence="2">
    <location>
        <begin position="10"/>
        <end position="215"/>
    </location>
</feature>
<dbReference type="EMBL" id="CP037940">
    <property type="protein sequence ID" value="QBO35469.1"/>
    <property type="molecule type" value="Genomic_DNA"/>
</dbReference>
<name>A0A4P6YS21_9LACO</name>
<dbReference type="InterPro" id="IPR038734">
    <property type="entry name" value="YhaN_AAA"/>
</dbReference>
<dbReference type="AlphaFoldDB" id="A0A4P6YS21"/>
<dbReference type="PANTHER" id="PTHR41259:SF1">
    <property type="entry name" value="DOUBLE-STRAND BREAK REPAIR RAD50 ATPASE, PUTATIVE-RELATED"/>
    <property type="match status" value="1"/>
</dbReference>
<evidence type="ECO:0000313" key="3">
    <source>
        <dbReference type="EMBL" id="QBO35469.1"/>
    </source>
</evidence>
<dbReference type="Pfam" id="PF13514">
    <property type="entry name" value="AAA_27"/>
    <property type="match status" value="1"/>
</dbReference>
<feature type="coiled-coil region" evidence="1">
    <location>
        <begin position="470"/>
        <end position="497"/>
    </location>
</feature>
<dbReference type="InterPro" id="IPR027417">
    <property type="entry name" value="P-loop_NTPase"/>
</dbReference>
<dbReference type="KEGG" id="wei:EQG49_02860"/>
<dbReference type="Gene3D" id="3.40.50.300">
    <property type="entry name" value="P-loop containing nucleotide triphosphate hydrolases"/>
    <property type="match status" value="2"/>
</dbReference>